<dbReference type="OrthoDB" id="6375767at2759"/>
<proteinExistence type="predicted"/>
<dbReference type="PANTHER" id="PTHR11977:SF51">
    <property type="entry name" value="PROTEIN FLIGHTLESS-1 HOMOLOG"/>
    <property type="match status" value="1"/>
</dbReference>
<organism evidence="2 3">
    <name type="scientific">Jaapia argillacea MUCL 33604</name>
    <dbReference type="NCBI Taxonomy" id="933084"/>
    <lineage>
        <taxon>Eukaryota</taxon>
        <taxon>Fungi</taxon>
        <taxon>Dikarya</taxon>
        <taxon>Basidiomycota</taxon>
        <taxon>Agaricomycotina</taxon>
        <taxon>Agaricomycetes</taxon>
        <taxon>Agaricomycetidae</taxon>
        <taxon>Jaapiales</taxon>
        <taxon>Jaapiaceae</taxon>
        <taxon>Jaapia</taxon>
    </lineage>
</organism>
<dbReference type="InterPro" id="IPR007122">
    <property type="entry name" value="Villin/Gelsolin"/>
</dbReference>
<dbReference type="SMART" id="SM00262">
    <property type="entry name" value="GEL"/>
    <property type="match status" value="1"/>
</dbReference>
<dbReference type="SUPFAM" id="SSF55753">
    <property type="entry name" value="Actin depolymerizing proteins"/>
    <property type="match status" value="1"/>
</dbReference>
<evidence type="ECO:0000313" key="3">
    <source>
        <dbReference type="Proteomes" id="UP000027265"/>
    </source>
</evidence>
<name>A0A067Q2N7_9AGAM</name>
<dbReference type="AlphaFoldDB" id="A0A067Q2N7"/>
<evidence type="ECO:0000256" key="1">
    <source>
        <dbReference type="ARBA" id="ARBA00022737"/>
    </source>
</evidence>
<dbReference type="STRING" id="933084.A0A067Q2N7"/>
<gene>
    <name evidence="2" type="ORF">JAAARDRAFT_130791</name>
</gene>
<feature type="non-terminal residue" evidence="2">
    <location>
        <position position="1"/>
    </location>
</feature>
<dbReference type="HOGENOM" id="CLU_038737_0_0_1"/>
<dbReference type="Gene3D" id="3.40.20.10">
    <property type="entry name" value="Severin"/>
    <property type="match status" value="2"/>
</dbReference>
<dbReference type="Proteomes" id="UP000027265">
    <property type="component" value="Unassembled WGS sequence"/>
</dbReference>
<sequence length="366" mass="41117">VDVMAIVGTSATTLNTDISVFYDTEVLAIVHRSKSNVSGLVATKVWGWLGKRCKCGEREERKLQELAKRYGTSLVRVEQYSETPELLHVLGGQLALRQGTRARWSKENTTMHLVRYSSGCVFIDEHDLSVKNLCSGFSYCLSILDTFYVWHGRGSLPQERDACLAYAKSMAGSVAHVTELLEGETDDDEMFWMILGDQDYAKADYWKWRPSASPTDPRMWSMRSEEKTAVHLVSASNHDWAGGDFVAVIDCIWEFFVLVGAEARGRRHDIRLALSVANDMSARTAESKPFRPTVHVVILPSQLPLDLRLNFRHLDEILLNGGNVPDHMNILTVTEGLEHLRKTVWDKTTLGDRDMLPLGVHASALP</sequence>
<dbReference type="InParanoid" id="A0A067Q2N7"/>
<keyword evidence="3" id="KW-1185">Reference proteome</keyword>
<reference evidence="3" key="1">
    <citation type="journal article" date="2014" name="Proc. Natl. Acad. Sci. U.S.A.">
        <title>Extensive sampling of basidiomycete genomes demonstrates inadequacy of the white-rot/brown-rot paradigm for wood decay fungi.</title>
        <authorList>
            <person name="Riley R."/>
            <person name="Salamov A.A."/>
            <person name="Brown D.W."/>
            <person name="Nagy L.G."/>
            <person name="Floudas D."/>
            <person name="Held B.W."/>
            <person name="Levasseur A."/>
            <person name="Lombard V."/>
            <person name="Morin E."/>
            <person name="Otillar R."/>
            <person name="Lindquist E.A."/>
            <person name="Sun H."/>
            <person name="LaButti K.M."/>
            <person name="Schmutz J."/>
            <person name="Jabbour D."/>
            <person name="Luo H."/>
            <person name="Baker S.E."/>
            <person name="Pisabarro A.G."/>
            <person name="Walton J.D."/>
            <person name="Blanchette R.A."/>
            <person name="Henrissat B."/>
            <person name="Martin F."/>
            <person name="Cullen D."/>
            <person name="Hibbett D.S."/>
            <person name="Grigoriev I.V."/>
        </authorList>
    </citation>
    <scope>NUCLEOTIDE SEQUENCE [LARGE SCALE GENOMIC DNA]</scope>
    <source>
        <strain evidence="3">MUCL 33604</strain>
    </source>
</reference>
<dbReference type="PANTHER" id="PTHR11977">
    <property type="entry name" value="VILLIN"/>
    <property type="match status" value="1"/>
</dbReference>
<evidence type="ECO:0008006" key="4">
    <source>
        <dbReference type="Google" id="ProtNLM"/>
    </source>
</evidence>
<dbReference type="EMBL" id="KL197719">
    <property type="protein sequence ID" value="KDQ57757.1"/>
    <property type="molecule type" value="Genomic_DNA"/>
</dbReference>
<evidence type="ECO:0000313" key="2">
    <source>
        <dbReference type="EMBL" id="KDQ57757.1"/>
    </source>
</evidence>
<accession>A0A067Q2N7</accession>
<keyword evidence="1" id="KW-0677">Repeat</keyword>
<protein>
    <recommendedName>
        <fullName evidence="4">Gelsolin-like domain-containing protein</fullName>
    </recommendedName>
</protein>
<dbReference type="InterPro" id="IPR029006">
    <property type="entry name" value="ADF-H/Gelsolin-like_dom_sf"/>
</dbReference>
<dbReference type="GO" id="GO:0051015">
    <property type="term" value="F:actin filament binding"/>
    <property type="evidence" value="ECO:0007669"/>
    <property type="project" value="InterPro"/>
</dbReference>